<dbReference type="HOGENOM" id="CLU_1079443_0_0_1"/>
<dbReference type="KEGG" id="gtt:GUITHDRAFT_121709"/>
<protein>
    <submittedName>
        <fullName evidence="1 3">Uncharacterized protein</fullName>
    </submittedName>
</protein>
<dbReference type="EnsemblProtists" id="EKX32117">
    <property type="protein sequence ID" value="EKX32117"/>
    <property type="gene ID" value="GUITHDRAFT_121709"/>
</dbReference>
<evidence type="ECO:0000313" key="3">
    <source>
        <dbReference type="EnsemblProtists" id="EKX30820"/>
    </source>
</evidence>
<dbReference type="AlphaFoldDB" id="L1I4R6"/>
<name>L1I4R6_GUITC</name>
<dbReference type="EMBL" id="JH993527">
    <property type="protein sequence ID" value="EKX30820.1"/>
    <property type="molecule type" value="Genomic_DNA"/>
</dbReference>
<dbReference type="EnsemblProtists" id="EKX30820">
    <property type="protein sequence ID" value="EKX30820"/>
    <property type="gene ID" value="GUITHDRAFT_122965"/>
</dbReference>
<dbReference type="RefSeq" id="XP_005817800.1">
    <property type="nucleotide sequence ID" value="XM_005817743.1"/>
</dbReference>
<reference evidence="3" key="3">
    <citation type="submission" date="2016-03" db="UniProtKB">
        <authorList>
            <consortium name="EnsemblProtists"/>
        </authorList>
    </citation>
    <scope>IDENTIFICATION</scope>
</reference>
<sequence>MPTYSKQDGKIYKGSWNKENMHYQTFKKALADHQIDHSKIIFKADGSVMAQELDALPIWRSDRVDVLANMHDGDYLYLHMVNINNMNADKKYVHFYILKSNAEVELGKAGITEEQKAIWTKRKAYDERMMNEAKALAMQGKLLKWQTRLYSKPIDPKDIQEGDFDEVSMWNAATVMPTRYNLDYWIILCNENKAKKVSTPKLKQLKQEKKAKEAMNANPQAMVTGASQFNGGMDSDLELSEDDDISGALNSAARNLYM</sequence>
<organism evidence="1">
    <name type="scientific">Guillardia theta (strain CCMP2712)</name>
    <name type="common">Cryptophyte</name>
    <dbReference type="NCBI Taxonomy" id="905079"/>
    <lineage>
        <taxon>Eukaryota</taxon>
        <taxon>Cryptophyceae</taxon>
        <taxon>Pyrenomonadales</taxon>
        <taxon>Geminigeraceae</taxon>
        <taxon>Guillardia</taxon>
    </lineage>
</organism>
<dbReference type="GeneID" id="17288841"/>
<evidence type="ECO:0000313" key="2">
    <source>
        <dbReference type="EMBL" id="EKX32117.1"/>
    </source>
</evidence>
<dbReference type="EMBL" id="JH993210">
    <property type="protein sequence ID" value="EKX32117.1"/>
    <property type="molecule type" value="Genomic_DNA"/>
</dbReference>
<dbReference type="GeneID" id="17287540"/>
<accession>L1I4R6</accession>
<reference evidence="1 4" key="1">
    <citation type="journal article" date="2012" name="Nature">
        <title>Algal genomes reveal evolutionary mosaicism and the fate of nucleomorphs.</title>
        <authorList>
            <consortium name="DOE Joint Genome Institute"/>
            <person name="Curtis B.A."/>
            <person name="Tanifuji G."/>
            <person name="Burki F."/>
            <person name="Gruber A."/>
            <person name="Irimia M."/>
            <person name="Maruyama S."/>
            <person name="Arias M.C."/>
            <person name="Ball S.G."/>
            <person name="Gile G.H."/>
            <person name="Hirakawa Y."/>
            <person name="Hopkins J.F."/>
            <person name="Kuo A."/>
            <person name="Rensing S.A."/>
            <person name="Schmutz J."/>
            <person name="Symeonidi A."/>
            <person name="Elias M."/>
            <person name="Eveleigh R.J."/>
            <person name="Herman E.K."/>
            <person name="Klute M.J."/>
            <person name="Nakayama T."/>
            <person name="Obornik M."/>
            <person name="Reyes-Prieto A."/>
            <person name="Armbrust E.V."/>
            <person name="Aves S.J."/>
            <person name="Beiko R.G."/>
            <person name="Coutinho P."/>
            <person name="Dacks J.B."/>
            <person name="Durnford D.G."/>
            <person name="Fast N.M."/>
            <person name="Green B.R."/>
            <person name="Grisdale C.J."/>
            <person name="Hempel F."/>
            <person name="Henrissat B."/>
            <person name="Hoppner M.P."/>
            <person name="Ishida K."/>
            <person name="Kim E."/>
            <person name="Koreny L."/>
            <person name="Kroth P.G."/>
            <person name="Liu Y."/>
            <person name="Malik S.B."/>
            <person name="Maier U.G."/>
            <person name="McRose D."/>
            <person name="Mock T."/>
            <person name="Neilson J.A."/>
            <person name="Onodera N.T."/>
            <person name="Poole A.M."/>
            <person name="Pritham E.J."/>
            <person name="Richards T.A."/>
            <person name="Rocap G."/>
            <person name="Roy S.W."/>
            <person name="Sarai C."/>
            <person name="Schaack S."/>
            <person name="Shirato S."/>
            <person name="Slamovits C.H."/>
            <person name="Spencer D.F."/>
            <person name="Suzuki S."/>
            <person name="Worden A.Z."/>
            <person name="Zauner S."/>
            <person name="Barry K."/>
            <person name="Bell C."/>
            <person name="Bharti A.K."/>
            <person name="Crow J.A."/>
            <person name="Grimwood J."/>
            <person name="Kramer R."/>
            <person name="Lindquist E."/>
            <person name="Lucas S."/>
            <person name="Salamov A."/>
            <person name="McFadden G.I."/>
            <person name="Lane C.E."/>
            <person name="Keeling P.J."/>
            <person name="Gray M.W."/>
            <person name="Grigoriev I.V."/>
            <person name="Archibald J.M."/>
        </authorList>
    </citation>
    <scope>NUCLEOTIDE SEQUENCE</scope>
    <source>
        <strain evidence="1 4">CCMP2712</strain>
    </source>
</reference>
<evidence type="ECO:0000313" key="1">
    <source>
        <dbReference type="EMBL" id="EKX30820.1"/>
    </source>
</evidence>
<gene>
    <name evidence="2" type="ORF">GUITHDRAFT_121709</name>
    <name evidence="1" type="ORF">GUITHDRAFT_122965</name>
</gene>
<evidence type="ECO:0000313" key="4">
    <source>
        <dbReference type="Proteomes" id="UP000011087"/>
    </source>
</evidence>
<keyword evidence="4" id="KW-1185">Reference proteome</keyword>
<dbReference type="KEGG" id="gtt:GUITHDRAFT_122965"/>
<dbReference type="PaxDb" id="55529-EKX30820"/>
<dbReference type="RefSeq" id="XP_005819097.1">
    <property type="nucleotide sequence ID" value="XM_005819040.1"/>
</dbReference>
<dbReference type="Proteomes" id="UP000011087">
    <property type="component" value="Unassembled WGS sequence"/>
</dbReference>
<proteinExistence type="predicted"/>
<reference evidence="4" key="2">
    <citation type="submission" date="2012-11" db="EMBL/GenBank/DDBJ databases">
        <authorList>
            <person name="Kuo A."/>
            <person name="Curtis B.A."/>
            <person name="Tanifuji G."/>
            <person name="Burki F."/>
            <person name="Gruber A."/>
            <person name="Irimia M."/>
            <person name="Maruyama S."/>
            <person name="Arias M.C."/>
            <person name="Ball S.G."/>
            <person name="Gile G.H."/>
            <person name="Hirakawa Y."/>
            <person name="Hopkins J.F."/>
            <person name="Rensing S.A."/>
            <person name="Schmutz J."/>
            <person name="Symeonidi A."/>
            <person name="Elias M."/>
            <person name="Eveleigh R.J."/>
            <person name="Herman E.K."/>
            <person name="Klute M.J."/>
            <person name="Nakayama T."/>
            <person name="Obornik M."/>
            <person name="Reyes-Prieto A."/>
            <person name="Armbrust E.V."/>
            <person name="Aves S.J."/>
            <person name="Beiko R.G."/>
            <person name="Coutinho P."/>
            <person name="Dacks J.B."/>
            <person name="Durnford D.G."/>
            <person name="Fast N.M."/>
            <person name="Green B.R."/>
            <person name="Grisdale C."/>
            <person name="Hempe F."/>
            <person name="Henrissat B."/>
            <person name="Hoppner M.P."/>
            <person name="Ishida K.-I."/>
            <person name="Kim E."/>
            <person name="Koreny L."/>
            <person name="Kroth P.G."/>
            <person name="Liu Y."/>
            <person name="Malik S.-B."/>
            <person name="Maier U.G."/>
            <person name="McRose D."/>
            <person name="Mock T."/>
            <person name="Neilson J.A."/>
            <person name="Onodera N.T."/>
            <person name="Poole A.M."/>
            <person name="Pritham E.J."/>
            <person name="Richards T.A."/>
            <person name="Rocap G."/>
            <person name="Roy S.W."/>
            <person name="Sarai C."/>
            <person name="Schaack S."/>
            <person name="Shirato S."/>
            <person name="Slamovits C.H."/>
            <person name="Spencer D.F."/>
            <person name="Suzuki S."/>
            <person name="Worden A.Z."/>
            <person name="Zauner S."/>
            <person name="Barry K."/>
            <person name="Bell C."/>
            <person name="Bharti A.K."/>
            <person name="Crow J.A."/>
            <person name="Grimwood J."/>
            <person name="Kramer R."/>
            <person name="Lindquist E."/>
            <person name="Lucas S."/>
            <person name="Salamov A."/>
            <person name="McFadden G.I."/>
            <person name="Lane C.E."/>
            <person name="Keeling P.J."/>
            <person name="Gray M.W."/>
            <person name="Grigoriev I.V."/>
            <person name="Archibald J.M."/>
        </authorList>
    </citation>
    <scope>NUCLEOTIDE SEQUENCE</scope>
    <source>
        <strain evidence="4">CCMP2712</strain>
    </source>
</reference>